<feature type="compositionally biased region" description="Polar residues" evidence="1">
    <location>
        <begin position="225"/>
        <end position="234"/>
    </location>
</feature>
<protein>
    <submittedName>
        <fullName evidence="3">FH2 domain-containing protein 1</fullName>
    </submittedName>
</protein>
<feature type="compositionally biased region" description="Polar residues" evidence="1">
    <location>
        <begin position="707"/>
        <end position="723"/>
    </location>
</feature>
<dbReference type="PROSITE" id="PS51444">
    <property type="entry name" value="FH2"/>
    <property type="match status" value="1"/>
</dbReference>
<evidence type="ECO:0000256" key="1">
    <source>
        <dbReference type="SAM" id="MobiDB-lite"/>
    </source>
</evidence>
<dbReference type="PANTHER" id="PTHR46345:SF8">
    <property type="entry name" value="FORMIN 3, ISOFORM B"/>
    <property type="match status" value="1"/>
</dbReference>
<comment type="caution">
    <text evidence="3">The sequence shown here is derived from an EMBL/GenBank/DDBJ whole genome shotgun (WGS) entry which is preliminary data.</text>
</comment>
<dbReference type="Pfam" id="PF02181">
    <property type="entry name" value="FH2"/>
    <property type="match status" value="1"/>
</dbReference>
<dbReference type="SMART" id="SM00498">
    <property type="entry name" value="FH2"/>
    <property type="match status" value="1"/>
</dbReference>
<feature type="compositionally biased region" description="Low complexity" evidence="1">
    <location>
        <begin position="1207"/>
        <end position="1217"/>
    </location>
</feature>
<feature type="compositionally biased region" description="Polar residues" evidence="1">
    <location>
        <begin position="1083"/>
        <end position="1092"/>
    </location>
</feature>
<dbReference type="OrthoDB" id="26518at2759"/>
<feature type="region of interest" description="Disordered" evidence="1">
    <location>
        <begin position="1050"/>
        <end position="1145"/>
    </location>
</feature>
<dbReference type="SUPFAM" id="SSF101447">
    <property type="entry name" value="Formin homology 2 domain (FH2 domain)"/>
    <property type="match status" value="1"/>
</dbReference>
<feature type="compositionally biased region" description="Pro residues" evidence="1">
    <location>
        <begin position="167"/>
        <end position="176"/>
    </location>
</feature>
<feature type="region of interest" description="Disordered" evidence="1">
    <location>
        <begin position="986"/>
        <end position="1007"/>
    </location>
</feature>
<gene>
    <name evidence="3" type="primary">Fhdc1</name>
    <name evidence="3" type="ORF">T10_1938</name>
</gene>
<keyword evidence="4" id="KW-1185">Reference proteome</keyword>
<evidence type="ECO:0000313" key="4">
    <source>
        <dbReference type="Proteomes" id="UP000054843"/>
    </source>
</evidence>
<dbReference type="InterPro" id="IPR015425">
    <property type="entry name" value="FH2_Formin"/>
</dbReference>
<name>A0A0V1MPJ1_9BILA</name>
<evidence type="ECO:0000259" key="2">
    <source>
        <dbReference type="PROSITE" id="PS51444"/>
    </source>
</evidence>
<feature type="compositionally biased region" description="Low complexity" evidence="1">
    <location>
        <begin position="147"/>
        <end position="156"/>
    </location>
</feature>
<feature type="compositionally biased region" description="Low complexity" evidence="1">
    <location>
        <begin position="1132"/>
        <end position="1143"/>
    </location>
</feature>
<dbReference type="InterPro" id="IPR042201">
    <property type="entry name" value="FH2_Formin_sf"/>
</dbReference>
<evidence type="ECO:0000313" key="3">
    <source>
        <dbReference type="EMBL" id="KRZ73732.1"/>
    </source>
</evidence>
<dbReference type="Proteomes" id="UP000054843">
    <property type="component" value="Unassembled WGS sequence"/>
</dbReference>
<feature type="region of interest" description="Disordered" evidence="1">
    <location>
        <begin position="1321"/>
        <end position="1383"/>
    </location>
</feature>
<feature type="compositionally biased region" description="Polar residues" evidence="1">
    <location>
        <begin position="684"/>
        <end position="698"/>
    </location>
</feature>
<feature type="compositionally biased region" description="Low complexity" evidence="1">
    <location>
        <begin position="1057"/>
        <end position="1068"/>
    </location>
</feature>
<accession>A0A0V1MPJ1</accession>
<dbReference type="EMBL" id="JYDO01000059">
    <property type="protein sequence ID" value="KRZ73732.1"/>
    <property type="molecule type" value="Genomic_DNA"/>
</dbReference>
<feature type="region of interest" description="Disordered" evidence="1">
    <location>
        <begin position="1191"/>
        <end position="1222"/>
    </location>
</feature>
<feature type="region of interest" description="Disordered" evidence="1">
    <location>
        <begin position="680"/>
        <end position="723"/>
    </location>
</feature>
<feature type="compositionally biased region" description="Basic and acidic residues" evidence="1">
    <location>
        <begin position="245"/>
        <end position="259"/>
    </location>
</feature>
<feature type="domain" description="FH2" evidence="2">
    <location>
        <begin position="262"/>
        <end position="692"/>
    </location>
</feature>
<feature type="compositionally biased region" description="Low complexity" evidence="1">
    <location>
        <begin position="204"/>
        <end position="217"/>
    </location>
</feature>
<dbReference type="Gene3D" id="1.20.58.2220">
    <property type="entry name" value="Formin, FH2 domain"/>
    <property type="match status" value="1"/>
</dbReference>
<feature type="region of interest" description="Disordered" evidence="1">
    <location>
        <begin position="192"/>
        <end position="275"/>
    </location>
</feature>
<reference evidence="3 4" key="1">
    <citation type="submission" date="2015-01" db="EMBL/GenBank/DDBJ databases">
        <title>Evolution of Trichinella species and genotypes.</title>
        <authorList>
            <person name="Korhonen P.K."/>
            <person name="Edoardo P."/>
            <person name="Giuseppe L.R."/>
            <person name="Gasser R.B."/>
        </authorList>
    </citation>
    <scope>NUCLEOTIDE SEQUENCE [LARGE SCALE GENOMIC DNA]</scope>
    <source>
        <strain evidence="3">ISS1980</strain>
    </source>
</reference>
<feature type="compositionally biased region" description="Polar residues" evidence="1">
    <location>
        <begin position="1331"/>
        <end position="1376"/>
    </location>
</feature>
<feature type="compositionally biased region" description="Basic and acidic residues" evidence="1">
    <location>
        <begin position="1099"/>
        <end position="1112"/>
    </location>
</feature>
<dbReference type="PANTHER" id="PTHR46345">
    <property type="entry name" value="INVERTED FORMIN-2"/>
    <property type="match status" value="1"/>
</dbReference>
<proteinExistence type="predicted"/>
<feature type="region of interest" description="Disordered" evidence="1">
    <location>
        <begin position="143"/>
        <end position="180"/>
    </location>
</feature>
<dbReference type="STRING" id="268474.A0A0V1MPJ1"/>
<organism evidence="3 4">
    <name type="scientific">Trichinella papuae</name>
    <dbReference type="NCBI Taxonomy" id="268474"/>
    <lineage>
        <taxon>Eukaryota</taxon>
        <taxon>Metazoa</taxon>
        <taxon>Ecdysozoa</taxon>
        <taxon>Nematoda</taxon>
        <taxon>Enoplea</taxon>
        <taxon>Dorylaimia</taxon>
        <taxon>Trichinellida</taxon>
        <taxon>Trichinellidae</taxon>
        <taxon>Trichinella</taxon>
    </lineage>
</organism>
<sequence>MHQTRMSLRVQMRIDGLEASNGEDFDWLNTAQTEAEESGEIVNCPVEQNVDAVSGGQLSYLKANLNLLNTILKKVNGTKHEPLFNRLLQYLAEIADCDALKATFTRTAGNSSASEELDNIFWNQLESLLSIFESAKSNIQMTSAVDNNNNNNNSNNKQEAPNKTTVLPPPPPPPPLLSLNCGSTWKHNIINNNTSPCRNRDSKFAASSGQSSSTDASTTEDELTQTNGGLWTNAKQRRNGPPLDNDDKLKSETECKHGEAASIRLPTPNTKLKTLPWHKVPSSKVTTNGNNIWLQGAKRFDASCMPDLNMLEQLFAAGQRTNPSLLNTHFSNGSAAGSDFADPCTSNVFDDSTTKYNRSTMSTTMERRRKETVEINLLDPKRSINVNIFLKQFRGGVEELANLIRCDRADEIGGPEKLRGMIKILPDQDEMEIIEGFTGDRTKLGDAEKFFLYLREIPYYRIRVETMLLKSEFATIIEGMKSSLEIMLRAAREVLKSRALPDLLYLVLLVGNYLNSGVYSGNACGFRLVSLWNLVDVRANLPNVTLIHYFAAEAEKKNQKLLSFCEELPHVEEASKISLDILYADYRSMQERTRKASHQVSKCDKELLEQVEKFVEHASKELSDVDRLLKQLDNLRIQLAEFFCEDLHSFKLDEAFKVIANFQQKFKKALQENHERLRKELKNSNRQRNAPDCTTESQLDGRRKLSSSKMAENQAKPSSTSNLALQDVLKQEENQPEKVNLGCYWGLSSRRPSRQKALWLASDNCRERPKFPTLPACLQGNSAKITSCNNSLLSEYEQKAKGQVLLGDSNHTSISGSSSHSLSSERMHHVEEEKKIFKPTTCAISTDCHGRKYSTGCRNFEKEIISADLNGFLELLELEKEQMESSLYGRRFKNTRKENFTIPRRNSSSMSVLNGSFKTDIDEVVRQCEETCVEIDQLGIEADASDSSVFLSNGCLRGSRIEDICQVNNSSSSPVVTKEISATNNDNQQEEVGISHSHSTKKNHRDLLSSPKTASCIIRSTTCSTTVQQKHSVRPGLPETTNSGLLRKLKLKSDKCSSTTSATNRTNSGGEYGHDGDEGFETASLSTVSSDRLTPVGRNADDAVEVKTESQRSKIASKLSRGGGSGAKYLKPTKSSTAKTTPSVNKVDSAAKVRLPLARRNVVASSTQTATAKSTACQQVLVSSIAKVNNGTKEKNRLRPPMADKTSNNSSNLKLSNPPRQNIFSVRKKREGVATTTKSTTNQQTSTVAAVAVKSQVTAESVKLLASVQNSVAVGGRGSVPKLLKGMDENSSVVQKPKCVPASHNNRLIIIKEPTNRNCNDKRWERLKSPPKSTLNLLGQPKLSSSSISRNRNQCPADNNPNLKKPNSTNTATCKKTSLPPWR</sequence>